<dbReference type="EC" id="3.4.19.12" evidence="2"/>
<protein>
    <recommendedName>
        <fullName evidence="2">ubiquitinyl hydrolase 1</fullName>
        <ecNumber evidence="2">3.4.19.12</ecNumber>
    </recommendedName>
</protein>
<evidence type="ECO:0000256" key="1">
    <source>
        <dbReference type="ARBA" id="ARBA00000707"/>
    </source>
</evidence>
<dbReference type="GO" id="GO:0006508">
    <property type="term" value="P:proteolysis"/>
    <property type="evidence" value="ECO:0007669"/>
    <property type="project" value="UniProtKB-KW"/>
</dbReference>
<dbReference type="InParanoid" id="A0A2H3EKS6"/>
<dbReference type="PANTHER" id="PTHR13367:SF33">
    <property type="entry name" value="P-LOOP CONTAINING NUCLEOSIDE TRIPHOSPHATE HYDROLASE PROTEIN"/>
    <property type="match status" value="1"/>
</dbReference>
<dbReference type="InterPro" id="IPR022099">
    <property type="entry name" value="DUF3638"/>
</dbReference>
<comment type="catalytic activity">
    <reaction evidence="1">
        <text>Thiol-dependent hydrolysis of ester, thioester, amide, peptide and isopeptide bonds formed by the C-terminal Gly of ubiquitin (a 76-residue protein attached to proteins as an intracellular targeting signal).</text>
        <dbReference type="EC" id="3.4.19.12"/>
    </reaction>
</comment>
<evidence type="ECO:0000259" key="9">
    <source>
        <dbReference type="Pfam" id="PF12359"/>
    </source>
</evidence>
<accession>A0A2H3EKS6</accession>
<evidence type="ECO:0000256" key="6">
    <source>
        <dbReference type="ARBA" id="ARBA00022807"/>
    </source>
</evidence>
<dbReference type="Proteomes" id="UP000217790">
    <property type="component" value="Unassembled WGS sequence"/>
</dbReference>
<evidence type="ECO:0000313" key="12">
    <source>
        <dbReference type="Proteomes" id="UP000217790"/>
    </source>
</evidence>
<evidence type="ECO:0000259" key="10">
    <source>
        <dbReference type="Pfam" id="PF20255"/>
    </source>
</evidence>
<evidence type="ECO:0000256" key="5">
    <source>
        <dbReference type="ARBA" id="ARBA00022801"/>
    </source>
</evidence>
<gene>
    <name evidence="11" type="ORF">ARMGADRAFT_984086</name>
</gene>
<keyword evidence="5" id="KW-0378">Hydrolase</keyword>
<proteinExistence type="predicted"/>
<dbReference type="PANTHER" id="PTHR13367">
    <property type="entry name" value="UBIQUITIN THIOESTERASE"/>
    <property type="match status" value="1"/>
</dbReference>
<evidence type="ECO:0000256" key="7">
    <source>
        <dbReference type="SAM" id="Coils"/>
    </source>
</evidence>
<dbReference type="InterPro" id="IPR022105">
    <property type="entry name" value="DUF3645"/>
</dbReference>
<dbReference type="InterPro" id="IPR051346">
    <property type="entry name" value="OTU_Deubiquitinase"/>
</dbReference>
<organism evidence="11 12">
    <name type="scientific">Armillaria gallica</name>
    <name type="common">Bulbous honey fungus</name>
    <name type="synonym">Armillaria bulbosa</name>
    <dbReference type="NCBI Taxonomy" id="47427"/>
    <lineage>
        <taxon>Eukaryota</taxon>
        <taxon>Fungi</taxon>
        <taxon>Dikarya</taxon>
        <taxon>Basidiomycota</taxon>
        <taxon>Agaricomycotina</taxon>
        <taxon>Agaricomycetes</taxon>
        <taxon>Agaricomycetidae</taxon>
        <taxon>Agaricales</taxon>
        <taxon>Marasmiineae</taxon>
        <taxon>Physalacriaceae</taxon>
        <taxon>Armillaria</taxon>
    </lineage>
</organism>
<feature type="domain" description="DUF3645" evidence="9">
    <location>
        <begin position="2387"/>
        <end position="2419"/>
    </location>
</feature>
<name>A0A2H3EKS6_ARMGA</name>
<keyword evidence="7" id="KW-0175">Coiled coil</keyword>
<keyword evidence="4" id="KW-0833">Ubl conjugation pathway</keyword>
<dbReference type="EMBL" id="KZ293646">
    <property type="protein sequence ID" value="PBL01458.1"/>
    <property type="molecule type" value="Genomic_DNA"/>
</dbReference>
<evidence type="ECO:0000256" key="2">
    <source>
        <dbReference type="ARBA" id="ARBA00012759"/>
    </source>
</evidence>
<feature type="coiled-coil region" evidence="7">
    <location>
        <begin position="571"/>
        <end position="598"/>
    </location>
</feature>
<keyword evidence="6" id="KW-0788">Thiol protease</keyword>
<dbReference type="GO" id="GO:0004843">
    <property type="term" value="F:cysteine-type deubiquitinase activity"/>
    <property type="evidence" value="ECO:0007669"/>
    <property type="project" value="UniProtKB-EC"/>
</dbReference>
<evidence type="ECO:0000313" key="11">
    <source>
        <dbReference type="EMBL" id="PBL01458.1"/>
    </source>
</evidence>
<dbReference type="OMA" id="GAVACHI"/>
<dbReference type="OrthoDB" id="3182339at2759"/>
<dbReference type="InterPro" id="IPR046541">
    <property type="entry name" value="DUF6606"/>
</dbReference>
<dbReference type="Pfam" id="PF20255">
    <property type="entry name" value="DUF6606"/>
    <property type="match status" value="1"/>
</dbReference>
<keyword evidence="3" id="KW-0645">Protease</keyword>
<evidence type="ECO:0000259" key="8">
    <source>
        <dbReference type="Pfam" id="PF12340"/>
    </source>
</evidence>
<dbReference type="Pfam" id="PF12340">
    <property type="entry name" value="DUF3638"/>
    <property type="match status" value="1"/>
</dbReference>
<reference evidence="12" key="1">
    <citation type="journal article" date="2017" name="Nat. Ecol. Evol.">
        <title>Genome expansion and lineage-specific genetic innovations in the forest pathogenic fungi Armillaria.</title>
        <authorList>
            <person name="Sipos G."/>
            <person name="Prasanna A.N."/>
            <person name="Walter M.C."/>
            <person name="O'Connor E."/>
            <person name="Balint B."/>
            <person name="Krizsan K."/>
            <person name="Kiss B."/>
            <person name="Hess J."/>
            <person name="Varga T."/>
            <person name="Slot J."/>
            <person name="Riley R."/>
            <person name="Boka B."/>
            <person name="Rigling D."/>
            <person name="Barry K."/>
            <person name="Lee J."/>
            <person name="Mihaltcheva S."/>
            <person name="LaButti K."/>
            <person name="Lipzen A."/>
            <person name="Waldron R."/>
            <person name="Moloney N.M."/>
            <person name="Sperisen C."/>
            <person name="Kredics L."/>
            <person name="Vagvoelgyi C."/>
            <person name="Patrignani A."/>
            <person name="Fitzpatrick D."/>
            <person name="Nagy I."/>
            <person name="Doyle S."/>
            <person name="Anderson J.B."/>
            <person name="Grigoriev I.V."/>
            <person name="Gueldener U."/>
            <person name="Muensterkoetter M."/>
            <person name="Nagy L.G."/>
        </authorList>
    </citation>
    <scope>NUCLEOTIDE SEQUENCE [LARGE SCALE GENOMIC DNA]</scope>
    <source>
        <strain evidence="12">Ar21-2</strain>
    </source>
</reference>
<feature type="domain" description="DUF3638" evidence="8">
    <location>
        <begin position="2040"/>
        <end position="2261"/>
    </location>
</feature>
<evidence type="ECO:0000256" key="3">
    <source>
        <dbReference type="ARBA" id="ARBA00022670"/>
    </source>
</evidence>
<keyword evidence="12" id="KW-1185">Reference proteome</keyword>
<evidence type="ECO:0000256" key="4">
    <source>
        <dbReference type="ARBA" id="ARBA00022786"/>
    </source>
</evidence>
<dbReference type="Pfam" id="PF12359">
    <property type="entry name" value="DUF3645"/>
    <property type="match status" value="1"/>
</dbReference>
<dbReference type="STRING" id="47427.A0A2H3EKS6"/>
<feature type="domain" description="DUF6606" evidence="10">
    <location>
        <begin position="9"/>
        <end position="274"/>
    </location>
</feature>
<sequence length="3112" mass="354485">MDNSVLTYIVNHVFMPPVLPQEDDRDISNDAALCHAVLDCARRYQLHLLDDGHKLQKLDVIIKMLQNFEATLSDTFGSAEVYKQLSSMEIGDTLIFHINGQNACVIFRKRATEVIYEAFEVMFPNENVMGAIGKLISSFPGPAIAVPSETFDVPAFRRELASFLVEMHNDHLKEASPTSRKAGHNVIEEREPPHPRFITQLLTGILYGQGGHAADVKRFSKRINDDVRWLNAKLPWRRSPIWLVLRVALQSSLFEGLDHLDYKTFITYFLASVLDTARVKEWRSDLIDVMKKKMCRRLAKLGSSAPLFLQGKVHSVGEKVNALIERRGRDIEIQEQKSSEWNPSKLDIAADTTITLPNSSSYIKGILRRASSSQPMPPFSPSHIPRLKDNPNFSLFTKDCLSLAFKGDKFIALADFEYCVENHLDDWLSRALHQSTTSGILSVCLFEYMTAAEAAYLSNAEDESIMLLTIIDLWVALDKVAVAQYPLLRDYSPEIPVDLLQPLLLRHSKPLNRLVMITQYVRNRHSSAIWKDLSLFDETASHGSFAVHYFNSSIELQQLKQRIELDAASERAKKATDLQKANDRYHALKREAEGLQHEYTQRWRRKRYVEVHDKTCKRCKLEKQYTSMTIAVHEHPLPDNSEMAKMVVFEIKCPTVIQHWRVATYTILHDFCTPTSIHKVSSASPPMKLASYSPLQRYVSGTLGRVTLASTTKSFLQAHYKNPKVPTTETQVCLRNGLKYKLYDSEHDIWISNPFIKCDVYDRCTLQLTPDGIYDNLQHAVRNTSHTSNEMIADQFNCSTSLTLHEYAAFAGLRSEERLQWLNIVRELRARTLTFNHEAVHTLLAQSACQVGVVAESGVLEWHIDLCDLFFRQVLLRELWELLLNVKGNWLEGITLRSIILLISRLLVIITPMEASYPMVNNSISAYDIMHEARMVVFLWVQMLVTKFQKTTEESDMQDLQCQIFELASTVQATYDVESEHIPALLQSDEDVKILVESTIIMHDNTPVKQDFISLEIQRLLRRSERLLHFIEPYMQNMRWNKAFQQGINLAVTSIWPAFRATHWMMLNSPNHRWINTLTAVAANQQSQPVHLNLLSGLLLINGKPLGRLPQDITSHATYVRIFGTKILDIIPSNRPGIEYATRFPISGWQVYLGLRSDALIIQTKKDNILLELIPHTIFNHDLSQLFIEEYTHWINLNPFSTEIELRPLTSLWIPSSQNWRIIFSALKRRMFFEKQEMIDVHSQTFKMISGCLQNFEQCHYIHITYNASVATVLSVDLPRFQISFFLNENTELECQNLPNMLIDRNQSAGSLLGLENRLVLRSKHNLRLSQCQHILIPFGNVHIEQKGDHVQIVVQTGSTRFVKFYNYIIDVDIGRLVSSSNLTSNLYQVFLHALSSHPFPDPLTGRTGTEEAIQLLQSAICYSFQNISKIDLELLYKIAAFTPSPTWYPKHKQSMQSIQWCHSYCSLQSQHHAFYKLVQAIINYARLTQVFSSNPDQSLSLNESNPQHLLDRSSFRLSYLYPADYASFDHQKMDYDIIYHSHDQEQNNTRIAANTSQMIRTKSFNTVSGPSFIEKLSAWGSIGPGNKNFTLSYKRSWLSSEHLQKNWLSFLHLNCDISLSMAPRQWQALFSMSAMSYNDTTIQAMIPSLLALTIYSWQHILRNLSLSWCLVNSLRSFDLSIGDAPEESAMISMISNARVSLDDSPVTSMVQYDFESYSSFLRRQEAAYDRLDREQAPAVLHQLFASWSLETEPTHIYISTQFSSMFKIDALSAIVLPYFQHCFHNAQLLYVTSTIQSAIASMPAQSLQTISMVPYNFTACSAKPMSHHLIITTMKQLLVSRYITAAHDLEARLTFWPNRHDLSNSSWSSSPSTDSGTISSSVSDIEQLTSLISEFSNSSSKLKQLYGEELERSRQHLISMALPSNSLSLIPVSINEMEEYRYTCQMALTHMLAQITALLKAFSPSELALQLGGLWPCINTRTILCHFTQNIGAEWKATIKKFALLFMQHQRAERLLLSVVAENSIEFHREMCNDEVTAIHPEWLLLQVDNNFISRSVQTSVAYEIISPLSKGNSVLQLNMGEGKSSVIVPMTAIIAADGQSITRVVVLKSLARQMFQLLVQRISRLVNRRVFYMPFSHRLTIGSEEIKTIWDLYRQCMEVGGVLVIQPEHILSFKLMCVNRLLDNSRRSVIDQGAEAAQLLELQKWLDGHVRDILDESDEILHVRYQLIYTMGTQHPLEGHPDRWTTTQQIFRLVADVISYVKSKAPHSVEVCHSKQKDGSFPFICIYSTDDKAGTALVDSVCTQILAGKLENYPIFTRLSDSLRKQVQQFISKFTVEPDVARSVQDLYFGTDTWNLLLLLRGLFGHGILVYALKARRYRVDYGLDLSRTLLAVPYRAKDVPSLAAEFGHPDVAIALTCLSYYYAGLTDKQVDICFDLLFKEDDPGIEYSSWIKRNELIPPELQHINGVNMKDAEQRSHCLRPFFRHNHAVVDFFLSRVVFPKHAKEFPQKISTSGWDLAATRSKYTTGFSGTNDNHHLLPLSIQQNDPVGQQGTNAKVLDCLLHPENNYYLCTGSSQTTEAFLQILVVQDPKIRVLLDVGAQMLDLCNEELAKLWLSLGPASVSAAIYFDDADEMMVLDCRGIAEPLLLSPFKYQIDKCVIYLDEAHTRGTDLKLPIDFRAAVTLGANVTKDRLVQGAMRMRQLGQGQSVMFFAPQEIDLQIRKAAGKLESATKVEAVDILRWSMLETCNEITHRVPQWAQQGYDYQCRNKAWEACVSSDRSLAVLNPWLQPEARSLQELYGLSDGPTPGSAIWKVSELREQCEMLGVSFVSGTNMDEEQEREVSHEIERERQVERPPKVSPTAHSLHNDVCSFILTGTIRAPSTTFKPLFGVFDGISSAFPQSENVWSRNLLCTQDFAATIRTSGRRQNASDYLRSINWIVSAQRDGNTTLVVLSPFEVNKLLPEIRLSSNVHLHIYSPKVSVSTKRFDDLQFYYIPKPSTQISDALLITQLNIFAGQLYLQDYEEYQQLCSFLGLYQGQRSIDENVPVQSDGFIKPEHRGEGDISPFKTSPVPFLKALLGSRRKGHPYLTTHLGKMLHGHVLTPESFD</sequence>